<dbReference type="EMBL" id="JABEMB010000009">
    <property type="protein sequence ID" value="NNH03822.1"/>
    <property type="molecule type" value="Genomic_DNA"/>
</dbReference>
<name>A0A7Y2Q102_9MICO</name>
<comment type="caution">
    <text evidence="1">The sequence shown here is derived from an EMBL/GenBank/DDBJ whole genome shotgun (WGS) entry which is preliminary data.</text>
</comment>
<dbReference type="PIRSF" id="PIRSF033199">
    <property type="entry name" value="UCP033199"/>
    <property type="match status" value="1"/>
</dbReference>
<protein>
    <submittedName>
        <fullName evidence="1">DUF2200 family protein</fullName>
    </submittedName>
</protein>
<reference evidence="1 2" key="1">
    <citation type="submission" date="2020-05" db="EMBL/GenBank/DDBJ databases">
        <title>MicrobeNet Type strains.</title>
        <authorList>
            <person name="Nicholson A.C."/>
        </authorList>
    </citation>
    <scope>NUCLEOTIDE SEQUENCE [LARGE SCALE GENOMIC DNA]</scope>
    <source>
        <strain evidence="1 2">JCM 14282</strain>
    </source>
</reference>
<dbReference type="InterPro" id="IPR023204">
    <property type="entry name" value="SP1917_dom_sf"/>
</dbReference>
<dbReference type="Pfam" id="PF09966">
    <property type="entry name" value="DUF2200"/>
    <property type="match status" value="1"/>
</dbReference>
<evidence type="ECO:0000313" key="2">
    <source>
        <dbReference type="Proteomes" id="UP000543598"/>
    </source>
</evidence>
<dbReference type="Proteomes" id="UP000543598">
    <property type="component" value="Unassembled WGS sequence"/>
</dbReference>
<gene>
    <name evidence="1" type="ORF">HLA99_08180</name>
</gene>
<evidence type="ECO:0000313" key="1">
    <source>
        <dbReference type="EMBL" id="NNH03822.1"/>
    </source>
</evidence>
<dbReference type="Gene3D" id="1.10.8.290">
    <property type="entry name" value="uncharacterized protein sp1917 domain"/>
    <property type="match status" value="1"/>
</dbReference>
<dbReference type="AlphaFoldDB" id="A0A7Y2Q102"/>
<sequence>MAERPDPPSGCSVCFPSVSRIFTTSVAAVYPLYVAKVEKKGRTTDELDEAIRWLTGFDEDALGRHLADGTTFEEFFADARLNPNAALITGVVCGMRVQDIEDPLMQKIRYLDKLVDEIAKGKPMEKVLRSA</sequence>
<dbReference type="InterPro" id="IPR014580">
    <property type="entry name" value="UCP033199"/>
</dbReference>
<proteinExistence type="predicted"/>
<organism evidence="1 2">
    <name type="scientific">Microbacterium ulmi</name>
    <dbReference type="NCBI Taxonomy" id="179095"/>
    <lineage>
        <taxon>Bacteria</taxon>
        <taxon>Bacillati</taxon>
        <taxon>Actinomycetota</taxon>
        <taxon>Actinomycetes</taxon>
        <taxon>Micrococcales</taxon>
        <taxon>Microbacteriaceae</taxon>
        <taxon>Microbacterium</taxon>
    </lineage>
</organism>
<keyword evidence="2" id="KW-1185">Reference proteome</keyword>
<accession>A0A7Y2Q102</accession>